<gene>
    <name evidence="2" type="ORF">NBRC111893_2410</name>
</gene>
<keyword evidence="1" id="KW-0175">Coiled coil</keyword>
<evidence type="ECO:0000313" key="3">
    <source>
        <dbReference type="Proteomes" id="UP000286974"/>
    </source>
</evidence>
<protein>
    <submittedName>
        <fullName evidence="2">Uncharacterized protein</fullName>
    </submittedName>
</protein>
<dbReference type="RefSeq" id="WP_125008932.1">
    <property type="nucleotide sequence ID" value="NZ_BEXA01000008.1"/>
</dbReference>
<dbReference type="EMBL" id="BEXA01000008">
    <property type="protein sequence ID" value="GAY74264.1"/>
    <property type="molecule type" value="Genomic_DNA"/>
</dbReference>
<organism evidence="2 3">
    <name type="scientific">Lentilactobacillus kosonis</name>
    <dbReference type="NCBI Taxonomy" id="2810561"/>
    <lineage>
        <taxon>Bacteria</taxon>
        <taxon>Bacillati</taxon>
        <taxon>Bacillota</taxon>
        <taxon>Bacilli</taxon>
        <taxon>Lactobacillales</taxon>
        <taxon>Lactobacillaceae</taxon>
        <taxon>Lentilactobacillus</taxon>
    </lineage>
</organism>
<accession>A0A401FPH7</accession>
<proteinExistence type="predicted"/>
<name>A0A401FPH7_9LACO</name>
<keyword evidence="3" id="KW-1185">Reference proteome</keyword>
<sequence>MFSYTEIRQMVKDISDAAKKSKNAELLSQTFELQGTFLDLMSENQDLKDQVRDLKDQLANLSQQKVDRDMLVKFHDMFVDKDMLQTIKSTSVPFSDEMLEHMYCSKCLQEKDSMISMNVLRPVESDSYTLICPSCGYMVYFGKDPNRGRVSFF</sequence>
<dbReference type="AlphaFoldDB" id="A0A401FPH7"/>
<dbReference type="OrthoDB" id="9993682at2"/>
<comment type="caution">
    <text evidence="2">The sequence shown here is derived from an EMBL/GenBank/DDBJ whole genome shotgun (WGS) entry which is preliminary data.</text>
</comment>
<evidence type="ECO:0000256" key="1">
    <source>
        <dbReference type="SAM" id="Coils"/>
    </source>
</evidence>
<reference evidence="2 3" key="1">
    <citation type="submission" date="2017-11" db="EMBL/GenBank/DDBJ databases">
        <title>Draft Genome Sequence of Lactobacillus curieae NBRC 111893 isolated from Koso, a Japanese sugar-Vegetable Fermented Beverage.</title>
        <authorList>
            <person name="Chiou T.Y."/>
            <person name="Oshima K."/>
            <person name="Suda W."/>
            <person name="Hattori M."/>
            <person name="Takahashi T."/>
        </authorList>
    </citation>
    <scope>NUCLEOTIDE SEQUENCE [LARGE SCALE GENOMIC DNA]</scope>
    <source>
        <strain evidence="2 3">NBRC111893</strain>
    </source>
</reference>
<feature type="coiled-coil region" evidence="1">
    <location>
        <begin position="37"/>
        <end position="64"/>
    </location>
</feature>
<evidence type="ECO:0000313" key="2">
    <source>
        <dbReference type="EMBL" id="GAY74264.1"/>
    </source>
</evidence>
<dbReference type="Proteomes" id="UP000286974">
    <property type="component" value="Unassembled WGS sequence"/>
</dbReference>